<accession>A0A494Z657</accession>
<dbReference type="Gene3D" id="3.30.70.60">
    <property type="match status" value="1"/>
</dbReference>
<feature type="coiled-coil region" evidence="1">
    <location>
        <begin position="38"/>
        <end position="72"/>
    </location>
</feature>
<dbReference type="OrthoDB" id="2718487at2"/>
<dbReference type="Proteomes" id="UP000272238">
    <property type="component" value="Unassembled WGS sequence"/>
</dbReference>
<organism evidence="4 5">
    <name type="scientific">Ureibacillus endophyticus</name>
    <dbReference type="NCBI Taxonomy" id="1978490"/>
    <lineage>
        <taxon>Bacteria</taxon>
        <taxon>Bacillati</taxon>
        <taxon>Bacillota</taxon>
        <taxon>Bacilli</taxon>
        <taxon>Bacillales</taxon>
        <taxon>Caryophanaceae</taxon>
        <taxon>Ureibacillus</taxon>
    </lineage>
</organism>
<reference evidence="4 5" key="1">
    <citation type="journal article" date="2016" name="Antonie Van Leeuwenhoek">
        <title>Lysinibacillus endophyticus sp. nov., an indole-3-acetic acid producing endophytic bacterium isolated from corn root (Zea mays cv. Xinken-5).</title>
        <authorList>
            <person name="Yu J."/>
            <person name="Guan X."/>
            <person name="Liu C."/>
            <person name="Xiang W."/>
            <person name="Yu Z."/>
            <person name="Liu X."/>
            <person name="Wang G."/>
        </authorList>
    </citation>
    <scope>NUCLEOTIDE SEQUENCE [LARGE SCALE GENOMIC DNA]</scope>
    <source>
        <strain evidence="4 5">DSM 100506</strain>
    </source>
</reference>
<dbReference type="RefSeq" id="WP_121213975.1">
    <property type="nucleotide sequence ID" value="NZ_RBZN01000011.1"/>
</dbReference>
<keyword evidence="1" id="KW-0175">Coiled coil</keyword>
<comment type="caution">
    <text evidence="4">The sequence shown here is derived from an EMBL/GenBank/DDBJ whole genome shotgun (WGS) entry which is preliminary data.</text>
</comment>
<feature type="compositionally biased region" description="Polar residues" evidence="2">
    <location>
        <begin position="117"/>
        <end position="126"/>
    </location>
</feature>
<protein>
    <submittedName>
        <fullName evidence="4">Potassium transporter</fullName>
    </submittedName>
</protein>
<evidence type="ECO:0000313" key="4">
    <source>
        <dbReference type="EMBL" id="RKQ18031.1"/>
    </source>
</evidence>
<feature type="compositionally biased region" description="Acidic residues" evidence="2">
    <location>
        <begin position="128"/>
        <end position="139"/>
    </location>
</feature>
<keyword evidence="3" id="KW-0812">Transmembrane</keyword>
<feature type="transmembrane region" description="Helical" evidence="3">
    <location>
        <begin position="12"/>
        <end position="30"/>
    </location>
</feature>
<evidence type="ECO:0000256" key="2">
    <source>
        <dbReference type="SAM" id="MobiDB-lite"/>
    </source>
</evidence>
<dbReference type="EMBL" id="RBZN01000011">
    <property type="protein sequence ID" value="RKQ18031.1"/>
    <property type="molecule type" value="Genomic_DNA"/>
</dbReference>
<evidence type="ECO:0000313" key="5">
    <source>
        <dbReference type="Proteomes" id="UP000272238"/>
    </source>
</evidence>
<sequence>MKLFSGNKNSSLLLVIAFVAAVLFAFYYYVVLPKKEELNSTQNTISSTRTEIRSMQEQIANLENEQAIETNIFSLRKRLPQSREIDQLLLNIEEIEYVSGTRVLNINFNNYDSLVSESMKQEQTAPEENTDGEEEEGEEKETPISSIDISTLPSELKLITFVLDVEAPDYNSLLTFIEEIENLERIMHIDALNFELPGEESVIQNEEETVTVSVQVTTFYHEGTE</sequence>
<keyword evidence="3" id="KW-1133">Transmembrane helix</keyword>
<dbReference type="InterPro" id="IPR014717">
    <property type="entry name" value="Transl_elong_EF1B/ribsomal_bS6"/>
</dbReference>
<gene>
    <name evidence="4" type="ORF">D8M03_06525</name>
</gene>
<keyword evidence="5" id="KW-1185">Reference proteome</keyword>
<dbReference type="PANTHER" id="PTHR39555:SF1">
    <property type="entry name" value="TYPE IV PILUS INNER MEMBRANE COMPONENT PILO"/>
    <property type="match status" value="1"/>
</dbReference>
<proteinExistence type="predicted"/>
<keyword evidence="3" id="KW-0472">Membrane</keyword>
<dbReference type="PANTHER" id="PTHR39555">
    <property type="entry name" value="FIMBRIAL ASSEMBLY PROTEIN PILO-LIKE PROTEIN-RELATED"/>
    <property type="match status" value="1"/>
</dbReference>
<feature type="region of interest" description="Disordered" evidence="2">
    <location>
        <begin position="117"/>
        <end position="147"/>
    </location>
</feature>
<dbReference type="AlphaFoldDB" id="A0A494Z657"/>
<name>A0A494Z657_9BACL</name>
<evidence type="ECO:0000256" key="1">
    <source>
        <dbReference type="SAM" id="Coils"/>
    </source>
</evidence>
<evidence type="ECO:0000256" key="3">
    <source>
        <dbReference type="SAM" id="Phobius"/>
    </source>
</evidence>